<dbReference type="EMBL" id="CP034015">
    <property type="protein sequence ID" value="AZG72273.1"/>
    <property type="molecule type" value="Genomic_DNA"/>
</dbReference>
<dbReference type="Gene3D" id="2.30.120.10">
    <property type="match status" value="1"/>
</dbReference>
<protein>
    <submittedName>
        <fullName evidence="5">Acylase</fullName>
    </submittedName>
</protein>
<dbReference type="Proteomes" id="UP000278035">
    <property type="component" value="Chromosome"/>
</dbReference>
<dbReference type="OrthoDB" id="9760084at2"/>
<keyword evidence="6" id="KW-1185">Reference proteome</keyword>
<evidence type="ECO:0000256" key="2">
    <source>
        <dbReference type="ARBA" id="ARBA00022729"/>
    </source>
</evidence>
<dbReference type="SUPFAM" id="SSF56235">
    <property type="entry name" value="N-terminal nucleophile aminohydrolases (Ntn hydrolases)"/>
    <property type="match status" value="1"/>
</dbReference>
<keyword evidence="3" id="KW-0378">Hydrolase</keyword>
<keyword evidence="4" id="KW-0865">Zymogen</keyword>
<dbReference type="Gene3D" id="1.10.1400.10">
    <property type="match status" value="1"/>
</dbReference>
<dbReference type="InterPro" id="IPR023343">
    <property type="entry name" value="Penicillin_amidase_dom1"/>
</dbReference>
<sequence length="861" mass="92955">MKLNKILLAIGMASSVAIVGCGDDTQYGKTPPPDPEPEVVTPPLQAFAPNGSLKVQIRRTQYGVPHITADNLESLGFGNGYAQAQDNLCVIADGFIKANSERSMYFGPHASIDFTTGLPTSEDNGNLISDFAYKALKIRQLAENQYPQFSYNSRALMEGFSAGYNQYLADVEAGTQTGEPFCAGQPWVKPISGVDVASYLFSIALLPGAANFLDLIFYANPGDAQEYLPRIVGPAPSTAQMAFVQDMNNKLIARSATISTPETNPRNLGSNGWGLGKDKTENGKGMVLGNPHFPHTGNLRFWQSHLTIPGHMDVMGGSLVGMPGLVNIGFNKDLAWTHTFSTAEHFVMYNLELVAGDRLQYMFDGSAMPITKETVSVLVNAGPAGMLVAEKDIYTTAKGPMVEAPPTLAPFGWDDGQAFFIQDANMANKDPLDHWLAMNRASNLDEFQQAFKNYDGVIFNNTLYADKEGNAFYIDDSTVPGFSDLVVDIIKTTPAIQAARVQAGFTILPGNTSVFSYDSPMPYKRAPKLERTDFVQNSNNSFWSTNLAAPLENYSPLYGPERGQLSLRTRMGLTLMEDAAGDDGKFNIEELEAALLSNRAYLAELVLPDLISQCEQQGSTPVMVSATLSKDVSASCAALKAWNGKQDNDSKGGALLREFAHQFNQNTMLTESFDYMSAATTPSKLNTDGSALTALAHAALNLEAAGFAVDVALGDVQFVEKSLPDGTASGVKLPWPGSHNAEGGFNVFSTSLSGDDSLIPQHKYSPIMDVVSGNATASGLTAEGYQVRYGSSWMMTVSFTDEGPKAKGILTYSESSNVLSPSFSDQSELYSSSKQLRPLLFTETEIQASLESTTELTFQRN</sequence>
<dbReference type="KEGG" id="slj:EGC82_05505"/>
<dbReference type="GO" id="GO:0016811">
    <property type="term" value="F:hydrolase activity, acting on carbon-nitrogen (but not peptide) bonds, in linear amides"/>
    <property type="evidence" value="ECO:0007669"/>
    <property type="project" value="InterPro"/>
</dbReference>
<evidence type="ECO:0000256" key="3">
    <source>
        <dbReference type="ARBA" id="ARBA00022801"/>
    </source>
</evidence>
<gene>
    <name evidence="5" type="ORF">EGC82_05505</name>
</gene>
<keyword evidence="2" id="KW-0732">Signal</keyword>
<dbReference type="CDD" id="cd01936">
    <property type="entry name" value="Ntn_CA"/>
    <property type="match status" value="1"/>
</dbReference>
<dbReference type="InterPro" id="IPR002692">
    <property type="entry name" value="S45"/>
</dbReference>
<dbReference type="InterPro" id="IPR029055">
    <property type="entry name" value="Ntn_hydrolases_N"/>
</dbReference>
<dbReference type="InterPro" id="IPR043146">
    <property type="entry name" value="Penicillin_amidase_N_B-knob"/>
</dbReference>
<dbReference type="InterPro" id="IPR043147">
    <property type="entry name" value="Penicillin_amidase_A-knob"/>
</dbReference>
<name>A0A3G8LR68_9GAMM</name>
<dbReference type="PANTHER" id="PTHR34218:SF3">
    <property type="entry name" value="ACYL-HOMOSERINE LACTONE ACYLASE PVDQ"/>
    <property type="match status" value="1"/>
</dbReference>
<dbReference type="AlphaFoldDB" id="A0A3G8LR68"/>
<evidence type="ECO:0000256" key="4">
    <source>
        <dbReference type="ARBA" id="ARBA00023145"/>
    </source>
</evidence>
<dbReference type="Gene3D" id="1.10.439.10">
    <property type="entry name" value="Penicillin Amidohydrolase, domain 1"/>
    <property type="match status" value="1"/>
</dbReference>
<accession>A0A3G8LR68</accession>
<organism evidence="5 6">
    <name type="scientific">Shewanella livingstonensis</name>
    <dbReference type="NCBI Taxonomy" id="150120"/>
    <lineage>
        <taxon>Bacteria</taxon>
        <taxon>Pseudomonadati</taxon>
        <taxon>Pseudomonadota</taxon>
        <taxon>Gammaproteobacteria</taxon>
        <taxon>Alteromonadales</taxon>
        <taxon>Shewanellaceae</taxon>
        <taxon>Shewanella</taxon>
    </lineage>
</organism>
<evidence type="ECO:0000313" key="5">
    <source>
        <dbReference type="EMBL" id="AZG72273.1"/>
    </source>
</evidence>
<evidence type="ECO:0000313" key="6">
    <source>
        <dbReference type="Proteomes" id="UP000278035"/>
    </source>
</evidence>
<evidence type="ECO:0000256" key="1">
    <source>
        <dbReference type="ARBA" id="ARBA00006586"/>
    </source>
</evidence>
<reference evidence="6" key="1">
    <citation type="submission" date="2018-11" db="EMBL/GenBank/DDBJ databases">
        <title>Shewanella sp. M2.</title>
        <authorList>
            <person name="Hwang Y.J."/>
            <person name="Hwang C.Y."/>
        </authorList>
    </citation>
    <scope>NUCLEOTIDE SEQUENCE [LARGE SCALE GENOMIC DNA]</scope>
    <source>
        <strain evidence="6">LMG 19866</strain>
    </source>
</reference>
<comment type="similarity">
    <text evidence="1">Belongs to the peptidase S45 family.</text>
</comment>
<dbReference type="RefSeq" id="WP_124729866.1">
    <property type="nucleotide sequence ID" value="NZ_CBCSKC010000067.1"/>
</dbReference>
<dbReference type="Gene3D" id="3.60.20.10">
    <property type="entry name" value="Glutamine Phosphoribosylpyrophosphate, subunit 1, domain 1"/>
    <property type="match status" value="1"/>
</dbReference>
<dbReference type="PROSITE" id="PS51257">
    <property type="entry name" value="PROKAR_LIPOPROTEIN"/>
    <property type="match status" value="1"/>
</dbReference>
<dbReference type="PANTHER" id="PTHR34218">
    <property type="entry name" value="PEPTIDASE S45 PENICILLIN AMIDASE"/>
    <property type="match status" value="1"/>
</dbReference>
<dbReference type="GO" id="GO:0017000">
    <property type="term" value="P:antibiotic biosynthetic process"/>
    <property type="evidence" value="ECO:0007669"/>
    <property type="project" value="InterPro"/>
</dbReference>
<proteinExistence type="inferred from homology"/>
<dbReference type="Pfam" id="PF01804">
    <property type="entry name" value="Penicil_amidase"/>
    <property type="match status" value="1"/>
</dbReference>